<keyword evidence="2" id="KW-1185">Reference proteome</keyword>
<accession>A0A090L0V5</accession>
<name>A0A090L0V5_STRRB</name>
<evidence type="ECO:0000313" key="3">
    <source>
        <dbReference type="WBParaSite" id="SRAE_1000156900.1"/>
    </source>
</evidence>
<sequence length="68" mass="8165">MGTFTLSYTLRNVFIKHKDQWIIFAMCCYFGSCYERQCYHKASMMKGHSKMFEHVSSAIPRNIDPWKY</sequence>
<reference evidence="2" key="1">
    <citation type="submission" date="2014-09" db="EMBL/GenBank/DDBJ databases">
        <authorList>
            <person name="Martin A.A."/>
        </authorList>
    </citation>
    <scope>NUCLEOTIDE SEQUENCE</scope>
    <source>
        <strain evidence="2">ED321</strain>
    </source>
</reference>
<evidence type="ECO:0000313" key="2">
    <source>
        <dbReference type="Proteomes" id="UP000035682"/>
    </source>
</evidence>
<reference evidence="1" key="2">
    <citation type="submission" date="2014-09" db="EMBL/GenBank/DDBJ databases">
        <authorList>
            <person name="Aslett A.Martin."/>
        </authorList>
    </citation>
    <scope>NUCLEOTIDE SEQUENCE</scope>
    <source>
        <strain evidence="1">ED321 Heterogonic</strain>
    </source>
</reference>
<proteinExistence type="predicted"/>
<evidence type="ECO:0000313" key="4">
    <source>
        <dbReference type="WormBase" id="SRAE_1000156900"/>
    </source>
</evidence>
<organism evidence="1">
    <name type="scientific">Strongyloides ratti</name>
    <name type="common">Parasitic roundworm</name>
    <dbReference type="NCBI Taxonomy" id="34506"/>
    <lineage>
        <taxon>Eukaryota</taxon>
        <taxon>Metazoa</taxon>
        <taxon>Ecdysozoa</taxon>
        <taxon>Nematoda</taxon>
        <taxon>Chromadorea</taxon>
        <taxon>Rhabditida</taxon>
        <taxon>Tylenchina</taxon>
        <taxon>Panagrolaimomorpha</taxon>
        <taxon>Strongyloidoidea</taxon>
        <taxon>Strongyloididae</taxon>
        <taxon>Strongyloides</taxon>
    </lineage>
</organism>
<dbReference type="WormBase" id="SRAE_1000156900">
    <property type="protein sequence ID" value="SRP11458"/>
    <property type="gene ID" value="WBGene00258176"/>
</dbReference>
<dbReference type="GeneID" id="36375671"/>
<dbReference type="OMA" id="YFARCWE"/>
<dbReference type="Proteomes" id="UP000035682">
    <property type="component" value="Unplaced"/>
</dbReference>
<dbReference type="AlphaFoldDB" id="A0A090L0V5"/>
<gene>
    <name evidence="1 3 4" type="ORF">SRAE_1000156900</name>
</gene>
<dbReference type="CTD" id="36375671"/>
<dbReference type="WBParaSite" id="SRAE_1000156900.1">
    <property type="protein sequence ID" value="SRAE_1000156900.1"/>
    <property type="gene ID" value="WBGene00258176"/>
</dbReference>
<dbReference type="EMBL" id="LN609528">
    <property type="protein sequence ID" value="CEF63306.1"/>
    <property type="molecule type" value="Genomic_DNA"/>
</dbReference>
<reference evidence="3" key="3">
    <citation type="submission" date="2020-12" db="UniProtKB">
        <authorList>
            <consortium name="WormBaseParasite"/>
        </authorList>
    </citation>
    <scope>IDENTIFICATION</scope>
</reference>
<dbReference type="OrthoDB" id="5784773at2759"/>
<protein>
    <submittedName>
        <fullName evidence="1 3">Uncharacterized protein</fullName>
    </submittedName>
</protein>
<evidence type="ECO:0000313" key="1">
    <source>
        <dbReference type="EMBL" id="CEF63306.1"/>
    </source>
</evidence>
<dbReference type="RefSeq" id="XP_024502508.1">
    <property type="nucleotide sequence ID" value="XM_024648540.1"/>
</dbReference>